<dbReference type="InterPro" id="IPR000792">
    <property type="entry name" value="Tscrpt_reg_LuxR_C"/>
</dbReference>
<evidence type="ECO:0000313" key="3">
    <source>
        <dbReference type="EMBL" id="MFC3761855.1"/>
    </source>
</evidence>
<evidence type="ECO:0000313" key="4">
    <source>
        <dbReference type="Proteomes" id="UP001595699"/>
    </source>
</evidence>
<dbReference type="SUPFAM" id="SSF46894">
    <property type="entry name" value="C-terminal effector domain of the bipartite response regulators"/>
    <property type="match status" value="1"/>
</dbReference>
<dbReference type="InterPro" id="IPR036388">
    <property type="entry name" value="WH-like_DNA-bd_sf"/>
</dbReference>
<protein>
    <submittedName>
        <fullName evidence="3">LuxR C-terminal-related transcriptional regulator</fullName>
    </submittedName>
</protein>
<dbReference type="Pfam" id="PF00196">
    <property type="entry name" value="GerE"/>
    <property type="match status" value="1"/>
</dbReference>
<reference evidence="4" key="1">
    <citation type="journal article" date="2019" name="Int. J. Syst. Evol. Microbiol.">
        <title>The Global Catalogue of Microorganisms (GCM) 10K type strain sequencing project: providing services to taxonomists for standard genome sequencing and annotation.</title>
        <authorList>
            <consortium name="The Broad Institute Genomics Platform"/>
            <consortium name="The Broad Institute Genome Sequencing Center for Infectious Disease"/>
            <person name="Wu L."/>
            <person name="Ma J."/>
        </authorList>
    </citation>
    <scope>NUCLEOTIDE SEQUENCE [LARGE SCALE GENOMIC DNA]</scope>
    <source>
        <strain evidence="4">CGMCC 4.7241</strain>
    </source>
</reference>
<feature type="region of interest" description="Disordered" evidence="1">
    <location>
        <begin position="1"/>
        <end position="24"/>
    </location>
</feature>
<proteinExistence type="predicted"/>
<evidence type="ECO:0000256" key="1">
    <source>
        <dbReference type="SAM" id="MobiDB-lite"/>
    </source>
</evidence>
<dbReference type="EMBL" id="JBHRZH010000010">
    <property type="protein sequence ID" value="MFC3761855.1"/>
    <property type="molecule type" value="Genomic_DNA"/>
</dbReference>
<dbReference type="Gene3D" id="1.10.10.10">
    <property type="entry name" value="Winged helix-like DNA-binding domain superfamily/Winged helix DNA-binding domain"/>
    <property type="match status" value="1"/>
</dbReference>
<sequence length="74" mass="8041">MRERAPPCGCLSAGGPDWRPARGKAGHSAKEMAEFLSIGAKTVELHCANLLQKLVLGHRLELTRYSIRTGSIEP</sequence>
<accession>A0ABV7Y959</accession>
<feature type="domain" description="HTH luxR-type" evidence="2">
    <location>
        <begin position="25"/>
        <end position="65"/>
    </location>
</feature>
<evidence type="ECO:0000259" key="2">
    <source>
        <dbReference type="Pfam" id="PF00196"/>
    </source>
</evidence>
<comment type="caution">
    <text evidence="3">The sequence shown here is derived from an EMBL/GenBank/DDBJ whole genome shotgun (WGS) entry which is preliminary data.</text>
</comment>
<keyword evidence="4" id="KW-1185">Reference proteome</keyword>
<dbReference type="RefSeq" id="WP_205118375.1">
    <property type="nucleotide sequence ID" value="NZ_JAFBCM010000001.1"/>
</dbReference>
<dbReference type="InterPro" id="IPR016032">
    <property type="entry name" value="Sig_transdc_resp-reg_C-effctor"/>
</dbReference>
<gene>
    <name evidence="3" type="ORF">ACFOUW_13505</name>
</gene>
<dbReference type="PRINTS" id="PR00038">
    <property type="entry name" value="HTHLUXR"/>
</dbReference>
<organism evidence="3 4">
    <name type="scientific">Tenggerimyces flavus</name>
    <dbReference type="NCBI Taxonomy" id="1708749"/>
    <lineage>
        <taxon>Bacteria</taxon>
        <taxon>Bacillati</taxon>
        <taxon>Actinomycetota</taxon>
        <taxon>Actinomycetes</taxon>
        <taxon>Propionibacteriales</taxon>
        <taxon>Nocardioidaceae</taxon>
        <taxon>Tenggerimyces</taxon>
    </lineage>
</organism>
<dbReference type="Proteomes" id="UP001595699">
    <property type="component" value="Unassembled WGS sequence"/>
</dbReference>
<name>A0ABV7Y959_9ACTN</name>